<evidence type="ECO:0000313" key="1">
    <source>
        <dbReference type="EMBL" id="GHO48726.1"/>
    </source>
</evidence>
<evidence type="ECO:0000313" key="2">
    <source>
        <dbReference type="Proteomes" id="UP000612362"/>
    </source>
</evidence>
<comment type="caution">
    <text evidence="1">The sequence shown here is derived from an EMBL/GenBank/DDBJ whole genome shotgun (WGS) entry which is preliminary data.</text>
</comment>
<name>A0A8J3I4U1_9CHLR</name>
<dbReference type="Proteomes" id="UP000612362">
    <property type="component" value="Unassembled WGS sequence"/>
</dbReference>
<gene>
    <name evidence="1" type="ORF">KSX_68890</name>
</gene>
<dbReference type="PANTHER" id="PTHR43883:SF1">
    <property type="entry name" value="GLUCONOKINASE"/>
    <property type="match status" value="1"/>
</dbReference>
<dbReference type="PANTHER" id="PTHR43883">
    <property type="entry name" value="SLR0207 PROTEIN"/>
    <property type="match status" value="1"/>
</dbReference>
<organism evidence="1 2">
    <name type="scientific">Ktedonospora formicarum</name>
    <dbReference type="NCBI Taxonomy" id="2778364"/>
    <lineage>
        <taxon>Bacteria</taxon>
        <taxon>Bacillati</taxon>
        <taxon>Chloroflexota</taxon>
        <taxon>Ktedonobacteria</taxon>
        <taxon>Ktedonobacterales</taxon>
        <taxon>Ktedonobacteraceae</taxon>
        <taxon>Ktedonospora</taxon>
    </lineage>
</organism>
<dbReference type="InterPro" id="IPR011009">
    <property type="entry name" value="Kinase-like_dom_sf"/>
</dbReference>
<keyword evidence="2" id="KW-1185">Reference proteome</keyword>
<dbReference type="Gene3D" id="3.90.1200.10">
    <property type="match status" value="1"/>
</dbReference>
<proteinExistence type="predicted"/>
<accession>A0A8J3I4U1</accession>
<reference evidence="1" key="1">
    <citation type="submission" date="2020-10" db="EMBL/GenBank/DDBJ databases">
        <title>Taxonomic study of unclassified bacteria belonging to the class Ktedonobacteria.</title>
        <authorList>
            <person name="Yabe S."/>
            <person name="Wang C.M."/>
            <person name="Zheng Y."/>
            <person name="Sakai Y."/>
            <person name="Cavaletti L."/>
            <person name="Monciardini P."/>
            <person name="Donadio S."/>
        </authorList>
    </citation>
    <scope>NUCLEOTIDE SEQUENCE</scope>
    <source>
        <strain evidence="1">SOSP1-1</strain>
    </source>
</reference>
<dbReference type="InterPro" id="IPR052732">
    <property type="entry name" value="Cell-binding_unc_protein"/>
</dbReference>
<dbReference type="SUPFAM" id="SSF56112">
    <property type="entry name" value="Protein kinase-like (PK-like)"/>
    <property type="match status" value="1"/>
</dbReference>
<sequence length="329" mass="37347">MNFANYTTPLLRRQFCQQEVILNTPLAPGIYLGVAPVLHDPAGLFSFGPTYPVETVPFPGEAYNGGIIVDYAVVMRRLPDEATLKALIEANQATSTCMHAIAHTIARFHLNTPTNAHIAHFGSLRVIQRNWEENFRQIRPYIGRTLDRETDNLLHRYAYQMLKEQAPLFQQRVAQGHIRDCHGDLRPEHIYVFPAGETSTSHQIVLLDRIEFNERFRYGDTASEIAFLVMELTLVHRLDLAKAFLAQYVAETNDNDLLTLLPFYACYRACVRGKVISFLLDDPDVTELQRAHAKQEASTLFTRAARYARTHLSCCDLLVEEEAANAKEA</sequence>
<evidence type="ECO:0008006" key="3">
    <source>
        <dbReference type="Google" id="ProtNLM"/>
    </source>
</evidence>
<protein>
    <recommendedName>
        <fullName evidence="3">Aminoglycoside phosphotransferase domain-containing protein</fullName>
    </recommendedName>
</protein>
<dbReference type="AlphaFoldDB" id="A0A8J3I4U1"/>
<dbReference type="EMBL" id="BNJF01000004">
    <property type="protein sequence ID" value="GHO48726.1"/>
    <property type="molecule type" value="Genomic_DNA"/>
</dbReference>